<evidence type="ECO:0000313" key="2">
    <source>
        <dbReference type="EMBL" id="KAG9684060.1"/>
    </source>
</evidence>
<gene>
    <name evidence="2" type="ORF">KCU76_g12685</name>
</gene>
<reference evidence="2" key="2">
    <citation type="submission" date="2021-08" db="EMBL/GenBank/DDBJ databases">
        <authorList>
            <person name="Gostincar C."/>
            <person name="Sun X."/>
            <person name="Song Z."/>
            <person name="Gunde-Cimerman N."/>
        </authorList>
    </citation>
    <scope>NUCLEOTIDE SEQUENCE</scope>
    <source>
        <strain evidence="2">EXF-9911</strain>
    </source>
</reference>
<feature type="region of interest" description="Disordered" evidence="1">
    <location>
        <begin position="272"/>
        <end position="317"/>
    </location>
</feature>
<sequence length="388" mass="42968">MKEAGFLIMRVWRGPEETRSSSGSPAAISRVKNDSTATSRSPIRRLRASRPTSFYRVSQPPPVPEAPRRVLSSDRHFDLSYYLDDDNSSQQQSDSSRRRSRPSSFLPPPIERDRPQSRNGVSSSLPSPPLDTSEPVASSRIVLLRTSQSSPHPLSFAHRPVSPADGLGDRNRSPSPITEAWHIIGSTITPDDSLPSADSSFASNGASTSFARMDAQADTLADALADDSSSTVNEPHIYDRRAVEALLYDFAMQTAEGRAQIQLLRRMSPEDARWMRHHSSASQENGDNEDDNENGNGDEAPPRRPSQFDSDIRERSRQVAASTMRYFGNTYDASQQIGRLRRVETPPLSRSTSPSGSRLLSNPAARRSGTFLARRLPEAEQPTRNERL</sequence>
<feature type="non-terminal residue" evidence="2">
    <location>
        <position position="388"/>
    </location>
</feature>
<dbReference type="EMBL" id="JAHFXF010000665">
    <property type="protein sequence ID" value="KAG9684060.1"/>
    <property type="molecule type" value="Genomic_DNA"/>
</dbReference>
<proteinExistence type="predicted"/>
<organism evidence="2 3">
    <name type="scientific">Aureobasidium melanogenum</name>
    <name type="common">Aureobasidium pullulans var. melanogenum</name>
    <dbReference type="NCBI Taxonomy" id="46634"/>
    <lineage>
        <taxon>Eukaryota</taxon>
        <taxon>Fungi</taxon>
        <taxon>Dikarya</taxon>
        <taxon>Ascomycota</taxon>
        <taxon>Pezizomycotina</taxon>
        <taxon>Dothideomycetes</taxon>
        <taxon>Dothideomycetidae</taxon>
        <taxon>Dothideales</taxon>
        <taxon>Saccotheciaceae</taxon>
        <taxon>Aureobasidium</taxon>
    </lineage>
</organism>
<feature type="compositionally biased region" description="Polar residues" evidence="1">
    <location>
        <begin position="348"/>
        <end position="360"/>
    </location>
</feature>
<protein>
    <submittedName>
        <fullName evidence="2">Uncharacterized protein</fullName>
    </submittedName>
</protein>
<dbReference type="AlphaFoldDB" id="A0A9P8J434"/>
<feature type="region of interest" description="Disordered" evidence="1">
    <location>
        <begin position="13"/>
        <end position="136"/>
    </location>
</feature>
<feature type="region of interest" description="Disordered" evidence="1">
    <location>
        <begin position="337"/>
        <end position="388"/>
    </location>
</feature>
<feature type="compositionally biased region" description="Basic and acidic residues" evidence="1">
    <location>
        <begin position="375"/>
        <end position="388"/>
    </location>
</feature>
<feature type="compositionally biased region" description="Basic and acidic residues" evidence="1">
    <location>
        <begin position="66"/>
        <end position="78"/>
    </location>
</feature>
<feature type="region of interest" description="Disordered" evidence="1">
    <location>
        <begin position="149"/>
        <end position="176"/>
    </location>
</feature>
<dbReference type="OrthoDB" id="3946700at2759"/>
<comment type="caution">
    <text evidence="2">The sequence shown here is derived from an EMBL/GenBank/DDBJ whole genome shotgun (WGS) entry which is preliminary data.</text>
</comment>
<evidence type="ECO:0000313" key="3">
    <source>
        <dbReference type="Proteomes" id="UP000779574"/>
    </source>
</evidence>
<reference evidence="2" key="1">
    <citation type="journal article" date="2021" name="J Fungi (Basel)">
        <title>Virulence traits and population genomics of the black yeast Aureobasidium melanogenum.</title>
        <authorList>
            <person name="Cernosa A."/>
            <person name="Sun X."/>
            <person name="Gostincar C."/>
            <person name="Fang C."/>
            <person name="Gunde-Cimerman N."/>
            <person name="Song Z."/>
        </authorList>
    </citation>
    <scope>NUCLEOTIDE SEQUENCE</scope>
    <source>
        <strain evidence="2">EXF-9911</strain>
    </source>
</reference>
<dbReference type="Proteomes" id="UP000779574">
    <property type="component" value="Unassembled WGS sequence"/>
</dbReference>
<name>A0A9P8J434_AURME</name>
<accession>A0A9P8J434</accession>
<evidence type="ECO:0000256" key="1">
    <source>
        <dbReference type="SAM" id="MobiDB-lite"/>
    </source>
</evidence>